<accession>A0AAN8QHS1</accession>
<evidence type="ECO:0000256" key="2">
    <source>
        <dbReference type="SAM" id="Phobius"/>
    </source>
</evidence>
<dbReference type="PROSITE" id="PS50835">
    <property type="entry name" value="IG_LIKE"/>
    <property type="match status" value="1"/>
</dbReference>
<dbReference type="SUPFAM" id="SSF57625">
    <property type="entry name" value="Invertebrate chitin-binding proteins"/>
    <property type="match status" value="1"/>
</dbReference>
<sequence length="610" mass="66881">MERNPHVSSEDEVISKWSEKHGQILDSNRPSRPLETGHSSLKQPCVAEPVDSNAEITDVGNKFKLPKKLATSAIAITVVIVLMTSIILAVIFVPSRNNFVGSLETTHRTLETSSAEKPSSSLKLSMSLYSKQESDMASTSMSHKLGPVSLWESSSSGNDYAKLEQSSSEIKTSLWKQSSPTAETKTSKIDETVIGVELISTGLLSIKSKFDSSTFISGSLIPTQTSSFDSTTNLKSTTATFLSYSLRPSPTQDTLQLSLSAYSTITRPDVYVRDVVMYQDEGNLTLGCNISNVDDFTRVIFNVNGVEAGKITGDIIDLQPLWTFRNESNSDKQIYLMVLEEANCTHSGNYTCSIGGDWGVVQQTATIQVRAAPGVPVVTIPDEVVEDRLLKQNITCSLDIGIPASMVTWSVEFQDGRKIDNFNFNPTEETNSSESCTNNHVSSFISTFNISWYNSSLCCNVDQGTKKTSSCKHLLVVPGDYCSNKTDGLYNHPYDDCYQYIQCFNGIIYMNNCNKAGDFCFNKASQSCTQPKATTTMGPTSQASDPYSCDGKITFSYIPVRGSCKDYIRCVHGVQFAGVCTGSSYFFDTVPGQICTNDINQAYCTLHNNK</sequence>
<dbReference type="InterPro" id="IPR036508">
    <property type="entry name" value="Chitin-bd_dom_sf"/>
</dbReference>
<dbReference type="GO" id="GO:0008061">
    <property type="term" value="F:chitin binding"/>
    <property type="evidence" value="ECO:0007669"/>
    <property type="project" value="InterPro"/>
</dbReference>
<feature type="domain" description="Chitin-binding type-2" evidence="4">
    <location>
        <begin position="546"/>
        <end position="606"/>
    </location>
</feature>
<evidence type="ECO:0000313" key="5">
    <source>
        <dbReference type="EMBL" id="KAK6195794.1"/>
    </source>
</evidence>
<keyword evidence="6" id="KW-1185">Reference proteome</keyword>
<evidence type="ECO:0000256" key="1">
    <source>
        <dbReference type="SAM" id="MobiDB-lite"/>
    </source>
</evidence>
<dbReference type="Pfam" id="PF01607">
    <property type="entry name" value="CBM_14"/>
    <property type="match status" value="1"/>
</dbReference>
<feature type="domain" description="Ig-like" evidence="3">
    <location>
        <begin position="268"/>
        <end position="368"/>
    </location>
</feature>
<evidence type="ECO:0000259" key="4">
    <source>
        <dbReference type="PROSITE" id="PS50940"/>
    </source>
</evidence>
<evidence type="ECO:0000259" key="3">
    <source>
        <dbReference type="PROSITE" id="PS50835"/>
    </source>
</evidence>
<dbReference type="InterPro" id="IPR002557">
    <property type="entry name" value="Chitin-bd_dom"/>
</dbReference>
<feature type="region of interest" description="Disordered" evidence="1">
    <location>
        <begin position="18"/>
        <end position="43"/>
    </location>
</feature>
<dbReference type="EMBL" id="JAZGQO010000001">
    <property type="protein sequence ID" value="KAK6195794.1"/>
    <property type="molecule type" value="Genomic_DNA"/>
</dbReference>
<dbReference type="PROSITE" id="PS50940">
    <property type="entry name" value="CHIT_BIND_II"/>
    <property type="match status" value="1"/>
</dbReference>
<protein>
    <submittedName>
        <fullName evidence="5">Uncharacterized protein</fullName>
    </submittedName>
</protein>
<dbReference type="AlphaFoldDB" id="A0AAN8QHS1"/>
<dbReference type="Proteomes" id="UP001347796">
    <property type="component" value="Unassembled WGS sequence"/>
</dbReference>
<name>A0AAN8QHS1_PATCE</name>
<dbReference type="InterPro" id="IPR036179">
    <property type="entry name" value="Ig-like_dom_sf"/>
</dbReference>
<keyword evidence="2" id="KW-0812">Transmembrane</keyword>
<proteinExistence type="predicted"/>
<feature type="transmembrane region" description="Helical" evidence="2">
    <location>
        <begin position="69"/>
        <end position="93"/>
    </location>
</feature>
<dbReference type="SUPFAM" id="SSF48726">
    <property type="entry name" value="Immunoglobulin"/>
    <property type="match status" value="1"/>
</dbReference>
<comment type="caution">
    <text evidence="5">The sequence shown here is derived from an EMBL/GenBank/DDBJ whole genome shotgun (WGS) entry which is preliminary data.</text>
</comment>
<gene>
    <name evidence="5" type="ORF">SNE40_001149</name>
</gene>
<keyword evidence="2" id="KW-1133">Transmembrane helix</keyword>
<organism evidence="5 6">
    <name type="scientific">Patella caerulea</name>
    <name type="common">Rayed Mediterranean limpet</name>
    <dbReference type="NCBI Taxonomy" id="87958"/>
    <lineage>
        <taxon>Eukaryota</taxon>
        <taxon>Metazoa</taxon>
        <taxon>Spiralia</taxon>
        <taxon>Lophotrochozoa</taxon>
        <taxon>Mollusca</taxon>
        <taxon>Gastropoda</taxon>
        <taxon>Patellogastropoda</taxon>
        <taxon>Patelloidea</taxon>
        <taxon>Patellidae</taxon>
        <taxon>Patella</taxon>
    </lineage>
</organism>
<reference evidence="5 6" key="1">
    <citation type="submission" date="2024-01" db="EMBL/GenBank/DDBJ databases">
        <title>The genome of the rayed Mediterranean limpet Patella caerulea (Linnaeus, 1758).</title>
        <authorList>
            <person name="Anh-Thu Weber A."/>
            <person name="Halstead-Nussloch G."/>
        </authorList>
    </citation>
    <scope>NUCLEOTIDE SEQUENCE [LARGE SCALE GENOMIC DNA]</scope>
    <source>
        <strain evidence="5">AATW-2023a</strain>
        <tissue evidence="5">Whole specimen</tissue>
    </source>
</reference>
<evidence type="ECO:0000313" key="6">
    <source>
        <dbReference type="Proteomes" id="UP001347796"/>
    </source>
</evidence>
<dbReference type="InterPro" id="IPR007110">
    <property type="entry name" value="Ig-like_dom"/>
</dbReference>
<dbReference type="GO" id="GO:0005576">
    <property type="term" value="C:extracellular region"/>
    <property type="evidence" value="ECO:0007669"/>
    <property type="project" value="InterPro"/>
</dbReference>
<keyword evidence="2" id="KW-0472">Membrane</keyword>